<evidence type="ECO:0000256" key="2">
    <source>
        <dbReference type="ARBA" id="ARBA00023002"/>
    </source>
</evidence>
<dbReference type="SMART" id="SM00822">
    <property type="entry name" value="PKS_KR"/>
    <property type="match status" value="1"/>
</dbReference>
<keyword evidence="6" id="KW-1185">Reference proteome</keyword>
<feature type="domain" description="Ketoreductase" evidence="4">
    <location>
        <begin position="10"/>
        <end position="209"/>
    </location>
</feature>
<evidence type="ECO:0000256" key="3">
    <source>
        <dbReference type="RuleBase" id="RU000363"/>
    </source>
</evidence>
<keyword evidence="2" id="KW-0560">Oxidoreductase</keyword>
<dbReference type="InterPro" id="IPR020904">
    <property type="entry name" value="Sc_DH/Rdtase_CS"/>
</dbReference>
<dbReference type="GO" id="GO:0048038">
    <property type="term" value="F:quinone binding"/>
    <property type="evidence" value="ECO:0007669"/>
    <property type="project" value="TreeGrafter"/>
</dbReference>
<comment type="caution">
    <text evidence="5">The sequence shown here is derived from an EMBL/GenBank/DDBJ whole genome shotgun (WGS) entry which is preliminary data.</text>
</comment>
<dbReference type="FunFam" id="3.40.50.720:FF:000173">
    <property type="entry name" value="3-oxoacyl-[acyl-carrier protein] reductase"/>
    <property type="match status" value="1"/>
</dbReference>
<dbReference type="PRINTS" id="PR00080">
    <property type="entry name" value="SDRFAMILY"/>
</dbReference>
<evidence type="ECO:0000313" key="5">
    <source>
        <dbReference type="EMBL" id="CAB9499324.1"/>
    </source>
</evidence>
<dbReference type="InterPro" id="IPR002347">
    <property type="entry name" value="SDR_fam"/>
</dbReference>
<protein>
    <submittedName>
        <fullName evidence="5">Dichloro-2,5-cyclohexadiene-1,4-diol dehydrogenase</fullName>
    </submittedName>
</protein>
<proteinExistence type="inferred from homology"/>
<comment type="similarity">
    <text evidence="1 3">Belongs to the short-chain dehydrogenases/reductases (SDR) family.</text>
</comment>
<dbReference type="SUPFAM" id="SSF51735">
    <property type="entry name" value="NAD(P)-binding Rossmann-fold domains"/>
    <property type="match status" value="1"/>
</dbReference>
<dbReference type="InterPro" id="IPR057326">
    <property type="entry name" value="KR_dom"/>
</dbReference>
<dbReference type="OrthoDB" id="1393670at2759"/>
<dbReference type="EMBL" id="CAICTM010000057">
    <property type="protein sequence ID" value="CAB9499324.1"/>
    <property type="molecule type" value="Genomic_DNA"/>
</dbReference>
<name>A0A9N8DGN4_9STRA</name>
<evidence type="ECO:0000313" key="6">
    <source>
        <dbReference type="Proteomes" id="UP001153069"/>
    </source>
</evidence>
<sequence length="267" mass="28373">MTSWLQLANKTAVVTGAASGIGSAVAKALVSERCHVVIADRDVSRLEEVAKSCSGMAAGSVVTAVECDVASESQVQSLFQNLPATSSPATVLINCAGITRDGWIGRMSVDQWQQVQDVNLLGTFLCCREFLAQPELQMPSKTSLDPPTEPLGGSIVNISSVVATQGNLGQVNYAASKGGVWSMTKALAREVAQRKIRVNCVLPGFVDTEMTQAVPDSVKEHVQKKIVFQQQFGQPDDIANLILFLASCHRSGYITGEAIECSGMISL</sequence>
<dbReference type="Proteomes" id="UP001153069">
    <property type="component" value="Unassembled WGS sequence"/>
</dbReference>
<organism evidence="5 6">
    <name type="scientific">Seminavis robusta</name>
    <dbReference type="NCBI Taxonomy" id="568900"/>
    <lineage>
        <taxon>Eukaryota</taxon>
        <taxon>Sar</taxon>
        <taxon>Stramenopiles</taxon>
        <taxon>Ochrophyta</taxon>
        <taxon>Bacillariophyta</taxon>
        <taxon>Bacillariophyceae</taxon>
        <taxon>Bacillariophycidae</taxon>
        <taxon>Naviculales</taxon>
        <taxon>Naviculaceae</taxon>
        <taxon>Seminavis</taxon>
    </lineage>
</organism>
<reference evidence="5" key="1">
    <citation type="submission" date="2020-06" db="EMBL/GenBank/DDBJ databases">
        <authorList>
            <consortium name="Plant Systems Biology data submission"/>
        </authorList>
    </citation>
    <scope>NUCLEOTIDE SEQUENCE</scope>
    <source>
        <strain evidence="5">D6</strain>
    </source>
</reference>
<dbReference type="Gene3D" id="3.40.50.720">
    <property type="entry name" value="NAD(P)-binding Rossmann-like Domain"/>
    <property type="match status" value="1"/>
</dbReference>
<dbReference type="PANTHER" id="PTHR42760:SF83">
    <property type="entry name" value="(3R)-3-HYDROXYACYL-COA DEHYDROGENASE"/>
    <property type="match status" value="1"/>
</dbReference>
<evidence type="ECO:0000259" key="4">
    <source>
        <dbReference type="SMART" id="SM00822"/>
    </source>
</evidence>
<dbReference type="GO" id="GO:0006633">
    <property type="term" value="P:fatty acid biosynthetic process"/>
    <property type="evidence" value="ECO:0007669"/>
    <property type="project" value="TreeGrafter"/>
</dbReference>
<evidence type="ECO:0000256" key="1">
    <source>
        <dbReference type="ARBA" id="ARBA00006484"/>
    </source>
</evidence>
<gene>
    <name evidence="5" type="ORF">SEMRO_58_G033770.1</name>
</gene>
<dbReference type="AlphaFoldDB" id="A0A9N8DGN4"/>
<dbReference type="GO" id="GO:0016616">
    <property type="term" value="F:oxidoreductase activity, acting on the CH-OH group of donors, NAD or NADP as acceptor"/>
    <property type="evidence" value="ECO:0007669"/>
    <property type="project" value="UniProtKB-ARBA"/>
</dbReference>
<dbReference type="PRINTS" id="PR00081">
    <property type="entry name" value="GDHRDH"/>
</dbReference>
<dbReference type="InterPro" id="IPR036291">
    <property type="entry name" value="NAD(P)-bd_dom_sf"/>
</dbReference>
<dbReference type="Pfam" id="PF00106">
    <property type="entry name" value="adh_short"/>
    <property type="match status" value="1"/>
</dbReference>
<dbReference type="PANTHER" id="PTHR42760">
    <property type="entry name" value="SHORT-CHAIN DEHYDROGENASES/REDUCTASES FAMILY MEMBER"/>
    <property type="match status" value="1"/>
</dbReference>
<accession>A0A9N8DGN4</accession>
<dbReference type="PROSITE" id="PS00061">
    <property type="entry name" value="ADH_SHORT"/>
    <property type="match status" value="1"/>
</dbReference>